<evidence type="ECO:0000256" key="1">
    <source>
        <dbReference type="SAM" id="Phobius"/>
    </source>
</evidence>
<sequence length="64" mass="6914">MSLARPPPISVVPVSVIIPLLIPFASVCTASFFRYSSGAYYSYIHNLTLSLSAQTPAFSGQHQI</sequence>
<keyword evidence="1" id="KW-0812">Transmembrane</keyword>
<proteinExistence type="predicted"/>
<name>A0A8I0Q1C7_MORMO</name>
<keyword evidence="1" id="KW-0472">Membrane</keyword>
<keyword evidence="1" id="KW-1133">Transmembrane helix</keyword>
<evidence type="ECO:0000313" key="3">
    <source>
        <dbReference type="Proteomes" id="UP000650477"/>
    </source>
</evidence>
<organism evidence="2 3">
    <name type="scientific">Morganella morganii</name>
    <name type="common">Proteus morganii</name>
    <dbReference type="NCBI Taxonomy" id="582"/>
    <lineage>
        <taxon>Bacteria</taxon>
        <taxon>Pseudomonadati</taxon>
        <taxon>Pseudomonadota</taxon>
        <taxon>Gammaproteobacteria</taxon>
        <taxon>Enterobacterales</taxon>
        <taxon>Morganellaceae</taxon>
        <taxon>Morganella</taxon>
    </lineage>
</organism>
<evidence type="ECO:0000313" key="2">
    <source>
        <dbReference type="EMBL" id="MBE8612439.1"/>
    </source>
</evidence>
<dbReference type="AlphaFoldDB" id="A0A8I0Q1C7"/>
<feature type="transmembrane region" description="Helical" evidence="1">
    <location>
        <begin position="12"/>
        <end position="33"/>
    </location>
</feature>
<accession>A0A8I0Q1C7</accession>
<gene>
    <name evidence="2" type="ORF">CYG68_08390</name>
</gene>
<dbReference type="EMBL" id="PKLF01000006">
    <property type="protein sequence ID" value="MBE8612439.1"/>
    <property type="molecule type" value="Genomic_DNA"/>
</dbReference>
<dbReference type="Proteomes" id="UP000650477">
    <property type="component" value="Unassembled WGS sequence"/>
</dbReference>
<comment type="caution">
    <text evidence="2">The sequence shown here is derived from an EMBL/GenBank/DDBJ whole genome shotgun (WGS) entry which is preliminary data.</text>
</comment>
<reference evidence="2" key="1">
    <citation type="submission" date="2017-12" db="EMBL/GenBank/DDBJ databases">
        <title>Genome sequencing and analysis.</title>
        <authorList>
            <person name="Huang Y.-T."/>
        </authorList>
    </citation>
    <scope>NUCLEOTIDE SEQUENCE</scope>
    <source>
        <strain evidence="2">VGH116</strain>
    </source>
</reference>
<protein>
    <submittedName>
        <fullName evidence="2">Uncharacterized protein</fullName>
    </submittedName>
</protein>